<gene>
    <name evidence="1" type="primary">BQ5605_C011g06378</name>
    <name evidence="1" type="ORF">BQ5605_C011G06378</name>
</gene>
<name>A0A2X0NRP0_9BASI</name>
<accession>A0A2X0NRP0</accession>
<protein>
    <submittedName>
        <fullName evidence="1">BQ5605_C011g06378 protein</fullName>
    </submittedName>
</protein>
<dbReference type="Proteomes" id="UP000249464">
    <property type="component" value="Unassembled WGS sequence"/>
</dbReference>
<keyword evidence="2" id="KW-1185">Reference proteome</keyword>
<dbReference type="AlphaFoldDB" id="A0A2X0NRP0"/>
<organism evidence="1 2">
    <name type="scientific">Microbotryum silenes-dioicae</name>
    <dbReference type="NCBI Taxonomy" id="796604"/>
    <lineage>
        <taxon>Eukaryota</taxon>
        <taxon>Fungi</taxon>
        <taxon>Dikarya</taxon>
        <taxon>Basidiomycota</taxon>
        <taxon>Pucciniomycotina</taxon>
        <taxon>Microbotryomycetes</taxon>
        <taxon>Microbotryales</taxon>
        <taxon>Microbotryaceae</taxon>
        <taxon>Microbotryum</taxon>
    </lineage>
</organism>
<sequence>MDTRSTHLIRCRAKREEKTQFATRGIRPIKFYSGTLVLARTPHRPPRLLAAPSNYQLVLDGDHLRLRR</sequence>
<evidence type="ECO:0000313" key="2">
    <source>
        <dbReference type="Proteomes" id="UP000249464"/>
    </source>
</evidence>
<dbReference type="EMBL" id="FQNC01000011">
    <property type="protein sequence ID" value="SGY12072.1"/>
    <property type="molecule type" value="Genomic_DNA"/>
</dbReference>
<evidence type="ECO:0000313" key="1">
    <source>
        <dbReference type="EMBL" id="SGY12072.1"/>
    </source>
</evidence>
<proteinExistence type="predicted"/>
<reference evidence="1 2" key="1">
    <citation type="submission" date="2016-11" db="EMBL/GenBank/DDBJ databases">
        <authorList>
            <person name="Jaros S."/>
            <person name="Januszkiewicz K."/>
            <person name="Wedrychowicz H."/>
        </authorList>
    </citation>
    <scope>NUCLEOTIDE SEQUENCE [LARGE SCALE GENOMIC DNA]</scope>
</reference>